<reference evidence="9 10" key="1">
    <citation type="submission" date="2020-08" db="EMBL/GenBank/DDBJ databases">
        <title>Genomic Encyclopedia of Type Strains, Phase IV (KMG-IV): sequencing the most valuable type-strain genomes for metagenomic binning, comparative biology and taxonomic classification.</title>
        <authorList>
            <person name="Goeker M."/>
        </authorList>
    </citation>
    <scope>NUCLEOTIDE SEQUENCE [LARGE SCALE GENOMIC DNA]</scope>
    <source>
        <strain evidence="9 10">DSM 44197</strain>
    </source>
</reference>
<dbReference type="InterPro" id="IPR035681">
    <property type="entry name" value="ComA-like_MBL"/>
</dbReference>
<evidence type="ECO:0000256" key="1">
    <source>
        <dbReference type="ARBA" id="ARBA00004651"/>
    </source>
</evidence>
<feature type="transmembrane region" description="Helical" evidence="6">
    <location>
        <begin position="362"/>
        <end position="381"/>
    </location>
</feature>
<dbReference type="PANTHER" id="PTHR30619:SF1">
    <property type="entry name" value="RECOMBINATION PROTEIN 2"/>
    <property type="match status" value="1"/>
</dbReference>
<dbReference type="InterPro" id="IPR004477">
    <property type="entry name" value="ComEC_N"/>
</dbReference>
<dbReference type="Proteomes" id="UP000572680">
    <property type="component" value="Unassembled WGS sequence"/>
</dbReference>
<dbReference type="NCBIfam" id="TIGR00360">
    <property type="entry name" value="ComEC_N-term"/>
    <property type="match status" value="1"/>
</dbReference>
<feature type="transmembrane region" description="Helical" evidence="6">
    <location>
        <begin position="388"/>
        <end position="408"/>
    </location>
</feature>
<feature type="transmembrane region" description="Helical" evidence="6">
    <location>
        <begin position="139"/>
        <end position="159"/>
    </location>
</feature>
<sequence>MSGDPRVKGGAGRKVVVVRARAEGVWQRGRRVGVRVPVLVIAGDRRWEGLTPGQRVKASGRFGEPREAELLAAVVVVRGPPELQGEPPATQRAAEHVRERLRQAVARLPSDRRAVLPGMVVGDTSRLDPRLAEEFRESGLSHLLVVSGANLAIVIGAVLGLCRLAGLGRRCAPPLAVCAVAAFVLVARPEPSVLRATVMGVIGLLAFFTGRRRQGIPALGAAVVLLVLADPTLARSYGFALSVLATAGLLVLAPAWRERLRARLPGPVADALAVAAAAQLAVAPVLVMLSGEIGVVAVAANLLAAPAVAPATLLGAASAVTALFSVPLAQWTVWPAGLAVGWIIGVARAAAALPYATVPWHAGGLGAVSLVAAGAVAVAVLRSRRWRLVVAAAMGGVLVAVVVLRVIAPGWPPPGWQMVACDVGQGDALALAAGPGRAVVVDAGPDPRAVDGCLDRLGVREVPLLAITHPHADHLDGMPGVRDGRAVRLVLTTPRTSGREARLAAGMPLRTAEAGQRWDIGDLSLTVLGPLSNGPRLTPADDGGTINNASLVLVARRPGFSALLAGDVETEAQRALTGSVPPVNVLKVPHHGSRTQDPAFLAAARAPIALISAGKDNDYGHPSATTLNLLRRLGARVHRTDHSGDIAVTRTHGGLSIVHRS</sequence>
<evidence type="ECO:0000256" key="2">
    <source>
        <dbReference type="ARBA" id="ARBA00022475"/>
    </source>
</evidence>
<evidence type="ECO:0000313" key="9">
    <source>
        <dbReference type="EMBL" id="MBA8949685.1"/>
    </source>
</evidence>
<feature type="domain" description="Metallo-beta-lactamase" evidence="8">
    <location>
        <begin position="437"/>
        <end position="589"/>
    </location>
</feature>
<feature type="transmembrane region" description="Helical" evidence="6">
    <location>
        <begin position="239"/>
        <end position="256"/>
    </location>
</feature>
<dbReference type="GO" id="GO:0005886">
    <property type="term" value="C:plasma membrane"/>
    <property type="evidence" value="ECO:0007669"/>
    <property type="project" value="UniProtKB-SubCell"/>
</dbReference>
<dbReference type="PANTHER" id="PTHR30619">
    <property type="entry name" value="DNA INTERNALIZATION/COMPETENCE PROTEIN COMEC/REC2"/>
    <property type="match status" value="1"/>
</dbReference>
<proteinExistence type="predicted"/>
<keyword evidence="3 6" id="KW-0812">Transmembrane</keyword>
<feature type="transmembrane region" description="Helical" evidence="6">
    <location>
        <begin position="295"/>
        <end position="324"/>
    </location>
</feature>
<dbReference type="Pfam" id="PF12706">
    <property type="entry name" value="Lactamase_B_2"/>
    <property type="match status" value="1"/>
</dbReference>
<dbReference type="AlphaFoldDB" id="A0A7W3LK88"/>
<keyword evidence="10" id="KW-1185">Reference proteome</keyword>
<evidence type="ECO:0000256" key="4">
    <source>
        <dbReference type="ARBA" id="ARBA00022989"/>
    </source>
</evidence>
<dbReference type="Gene3D" id="3.60.15.10">
    <property type="entry name" value="Ribonuclease Z/Hydroxyacylglutathione hydrolase-like"/>
    <property type="match status" value="1"/>
</dbReference>
<dbReference type="InterPro" id="IPR052159">
    <property type="entry name" value="Competence_DNA_uptake"/>
</dbReference>
<evidence type="ECO:0000313" key="10">
    <source>
        <dbReference type="Proteomes" id="UP000572680"/>
    </source>
</evidence>
<protein>
    <submittedName>
        <fullName evidence="9">Competence protein ComEC</fullName>
    </submittedName>
</protein>
<dbReference type="CDD" id="cd07731">
    <property type="entry name" value="ComA-like_MBL-fold"/>
    <property type="match status" value="1"/>
</dbReference>
<evidence type="ECO:0000256" key="6">
    <source>
        <dbReference type="SAM" id="Phobius"/>
    </source>
</evidence>
<name>A0A7W3LK88_ACTNM</name>
<evidence type="ECO:0000256" key="3">
    <source>
        <dbReference type="ARBA" id="ARBA00022692"/>
    </source>
</evidence>
<feature type="transmembrane region" description="Helical" evidence="6">
    <location>
        <begin position="193"/>
        <end position="209"/>
    </location>
</feature>
<dbReference type="InterPro" id="IPR001279">
    <property type="entry name" value="Metallo-B-lactamas"/>
</dbReference>
<dbReference type="RefSeq" id="WP_312897785.1">
    <property type="nucleotide sequence ID" value="NZ_BAAALP010000012.1"/>
</dbReference>
<gene>
    <name evidence="9" type="ORF">HNR61_001283</name>
</gene>
<accession>A0A7W3LK88</accession>
<feature type="transmembrane region" description="Helical" evidence="6">
    <location>
        <begin position="216"/>
        <end position="233"/>
    </location>
</feature>
<feature type="transmembrane region" description="Helical" evidence="6">
    <location>
        <begin position="171"/>
        <end position="187"/>
    </location>
</feature>
<dbReference type="InterPro" id="IPR036866">
    <property type="entry name" value="RibonucZ/Hydroxyglut_hydro"/>
</dbReference>
<keyword evidence="4 6" id="KW-1133">Transmembrane helix</keyword>
<evidence type="ECO:0000256" key="5">
    <source>
        <dbReference type="ARBA" id="ARBA00023136"/>
    </source>
</evidence>
<feature type="transmembrane region" description="Helical" evidence="6">
    <location>
        <begin position="268"/>
        <end position="289"/>
    </location>
</feature>
<comment type="subcellular location">
    <subcellularLocation>
        <location evidence="1">Cell membrane</location>
        <topology evidence="1">Multi-pass membrane protein</topology>
    </subcellularLocation>
</comment>
<keyword evidence="5 6" id="KW-0472">Membrane</keyword>
<dbReference type="Pfam" id="PF03772">
    <property type="entry name" value="Competence"/>
    <property type="match status" value="1"/>
</dbReference>
<evidence type="ECO:0000259" key="7">
    <source>
        <dbReference type="Pfam" id="PF03772"/>
    </source>
</evidence>
<dbReference type="SUPFAM" id="SSF56281">
    <property type="entry name" value="Metallo-hydrolase/oxidoreductase"/>
    <property type="match status" value="1"/>
</dbReference>
<evidence type="ECO:0000259" key="8">
    <source>
        <dbReference type="Pfam" id="PF12706"/>
    </source>
</evidence>
<keyword evidence="2" id="KW-1003">Cell membrane</keyword>
<feature type="domain" description="ComEC/Rec2-related protein" evidence="7">
    <location>
        <begin position="119"/>
        <end position="384"/>
    </location>
</feature>
<comment type="caution">
    <text evidence="9">The sequence shown here is derived from an EMBL/GenBank/DDBJ whole genome shotgun (WGS) entry which is preliminary data.</text>
</comment>
<organism evidence="9 10">
    <name type="scientific">Actinomadura namibiensis</name>
    <dbReference type="NCBI Taxonomy" id="182080"/>
    <lineage>
        <taxon>Bacteria</taxon>
        <taxon>Bacillati</taxon>
        <taxon>Actinomycetota</taxon>
        <taxon>Actinomycetes</taxon>
        <taxon>Streptosporangiales</taxon>
        <taxon>Thermomonosporaceae</taxon>
        <taxon>Actinomadura</taxon>
    </lineage>
</organism>
<dbReference type="EMBL" id="JACJIA010000001">
    <property type="protein sequence ID" value="MBA8949685.1"/>
    <property type="molecule type" value="Genomic_DNA"/>
</dbReference>